<comment type="caution">
    <text evidence="2">The sequence shown here is derived from an EMBL/GenBank/DDBJ whole genome shotgun (WGS) entry which is preliminary data.</text>
</comment>
<accession>A0A0W8FSE4</accession>
<dbReference type="InterPro" id="IPR036291">
    <property type="entry name" value="NAD(P)-bd_dom_sf"/>
</dbReference>
<dbReference type="AlphaFoldDB" id="A0A0W8FSE4"/>
<sequence>MFDVSQFSLKGKVAVITGGGRGIGQAIAFAFAKAGAKVVITSRKAQDLEATAEEIKAFGGEAFPLPAHLGKADEIKRMIDTVMKKYGRIDILVNNAGASPAMGTVLECDDRLWDKLMDINLKGAYFVSQAAANVMVKQGGGKIINIASVDGHNPEPGLSIYSISKAGIMMMTKAFASELIHYNIQVNTISPGPISTKMMNSHWSHLPPEDAQKIKEAVEKALPSGRMGNPDEIAGAALYLASDASSYVTGSEILIDGGLLLGLH</sequence>
<dbReference type="NCBIfam" id="NF005559">
    <property type="entry name" value="PRK07231.1"/>
    <property type="match status" value="1"/>
</dbReference>
<dbReference type="EMBL" id="LNQE01000886">
    <property type="protein sequence ID" value="KUG23802.1"/>
    <property type="molecule type" value="Genomic_DNA"/>
</dbReference>
<dbReference type="Pfam" id="PF13561">
    <property type="entry name" value="adh_short_C2"/>
    <property type="match status" value="1"/>
</dbReference>
<dbReference type="PANTHER" id="PTHR42760">
    <property type="entry name" value="SHORT-CHAIN DEHYDROGENASES/REDUCTASES FAMILY MEMBER"/>
    <property type="match status" value="1"/>
</dbReference>
<evidence type="ECO:0000313" key="2">
    <source>
        <dbReference type="EMBL" id="KUG23802.1"/>
    </source>
</evidence>
<dbReference type="InterPro" id="IPR002347">
    <property type="entry name" value="SDR_fam"/>
</dbReference>
<dbReference type="SUPFAM" id="SSF51735">
    <property type="entry name" value="NAD(P)-binding Rossmann-fold domains"/>
    <property type="match status" value="1"/>
</dbReference>
<keyword evidence="2" id="KW-0560">Oxidoreductase</keyword>
<gene>
    <name evidence="2" type="ORF">ASZ90_006398</name>
</gene>
<name>A0A0W8FSE4_9ZZZZ</name>
<dbReference type="CDD" id="cd05233">
    <property type="entry name" value="SDR_c"/>
    <property type="match status" value="1"/>
</dbReference>
<dbReference type="EC" id="1.1.1.100" evidence="2"/>
<organism evidence="2">
    <name type="scientific">hydrocarbon metagenome</name>
    <dbReference type="NCBI Taxonomy" id="938273"/>
    <lineage>
        <taxon>unclassified sequences</taxon>
        <taxon>metagenomes</taxon>
        <taxon>ecological metagenomes</taxon>
    </lineage>
</organism>
<dbReference type="GO" id="GO:0004316">
    <property type="term" value="F:3-oxoacyl-[acyl-carrier-protein] reductase (NADPH) activity"/>
    <property type="evidence" value="ECO:0007669"/>
    <property type="project" value="UniProtKB-EC"/>
</dbReference>
<comment type="similarity">
    <text evidence="1">Belongs to the short-chain dehydrogenases/reductases (SDR) family.</text>
</comment>
<proteinExistence type="inferred from homology"/>
<dbReference type="InterPro" id="IPR020904">
    <property type="entry name" value="Sc_DH/Rdtase_CS"/>
</dbReference>
<dbReference type="PRINTS" id="PR00080">
    <property type="entry name" value="SDRFAMILY"/>
</dbReference>
<evidence type="ECO:0000256" key="1">
    <source>
        <dbReference type="ARBA" id="ARBA00006484"/>
    </source>
</evidence>
<protein>
    <submittedName>
        <fullName evidence="2">3-oxoacyl-acp reductase</fullName>
        <ecNumber evidence="2">1.1.1.100</ecNumber>
    </submittedName>
</protein>
<reference evidence="2" key="1">
    <citation type="journal article" date="2015" name="Proc. Natl. Acad. Sci. U.S.A.">
        <title>Networks of energetic and metabolic interactions define dynamics in microbial communities.</title>
        <authorList>
            <person name="Embree M."/>
            <person name="Liu J.K."/>
            <person name="Al-Bassam M.M."/>
            <person name="Zengler K."/>
        </authorList>
    </citation>
    <scope>NUCLEOTIDE SEQUENCE</scope>
</reference>
<dbReference type="PROSITE" id="PS00061">
    <property type="entry name" value="ADH_SHORT"/>
    <property type="match status" value="1"/>
</dbReference>
<dbReference type="PRINTS" id="PR00081">
    <property type="entry name" value="GDHRDH"/>
</dbReference>
<dbReference type="FunFam" id="3.40.50.720:FF:000084">
    <property type="entry name" value="Short-chain dehydrogenase reductase"/>
    <property type="match status" value="1"/>
</dbReference>
<dbReference type="Gene3D" id="3.40.50.720">
    <property type="entry name" value="NAD(P)-binding Rossmann-like Domain"/>
    <property type="match status" value="1"/>
</dbReference>